<dbReference type="InterPro" id="IPR013780">
    <property type="entry name" value="Glyco_hydro_b"/>
</dbReference>
<dbReference type="SMART" id="SM00642">
    <property type="entry name" value="Aamy"/>
    <property type="match status" value="1"/>
</dbReference>
<dbReference type="PIRSF" id="PIRSF000463">
    <property type="entry name" value="GlgB"/>
    <property type="match status" value="1"/>
</dbReference>
<dbReference type="PANTHER" id="PTHR43651">
    <property type="entry name" value="1,4-ALPHA-GLUCAN-BRANCHING ENZYME"/>
    <property type="match status" value="1"/>
</dbReference>
<dbReference type="CDD" id="cd11321">
    <property type="entry name" value="AmyAc_bac_euk_BE"/>
    <property type="match status" value="1"/>
</dbReference>
<comment type="catalytic activity">
    <reaction evidence="1">
        <text>Transfers a segment of a (1-&gt;4)-alpha-D-glucan chain to a primary hydroxy group in a similar glucan chain.</text>
        <dbReference type="EC" id="2.4.1.18"/>
    </reaction>
</comment>
<sequence>MSKNIPILVKNDPWLEPYTDHIHWRMIRLQDHIREVDTRYGSLEAYASAHKHLGIHYHFKNDTWTVREWAPGAKSISLVGDFNDWNNQSHSLALGDSGIWETTLPGDALKHEDQIKLHIVGADDSVRDRIPATIHRAVQDETTHDYAGQIWQPKDAYVWKNEFDPATIDCPLIYECHVGMSGEEPRLHTYREFADDVLPRIEALGYNTIQLMAVQEHPYYGSFGYHVSSFFAACSRFGTPEDLKYLIDKAHGMKIAVLLDIVHSHAVKNIAEGLNEFDGTDHQYFHSGGRGDQPQWDSKCFDYGKDEVRQFLLSNTLYWLDEFRFDGFRFDGITSMLYHHHGTVAFDHYDKYFSDGPDEDAILYLGMATSLINQVKPGCIIVAEDMSGMPGLCRPTAEGGVGFTHRLAMGIPDYWIKLLKHKQDEEWSPEEIWNVMSNRRFGEANIAYAESHDQALVGDKSIAFRLMDKEMYWHMGSDDPSPIIERGIALHKIIRLFTLISGGEGWLNFMGNEFGHPEWLDFPREGNDWSYHYCRRQWSLVDNEKLRYKDLNDFDATMIHLAKRHHLLACNPAQMLSVHNADQVLAAERGNVIFVFNLNPQQSFTDYTISMPGNVKPGDTYKLVLDSDSAEHGGHQRLDDSVTYQVNDDYKLSLYLPSRTCIALERV</sequence>
<dbReference type="InterPro" id="IPR014756">
    <property type="entry name" value="Ig_E-set"/>
</dbReference>
<reference evidence="10" key="1">
    <citation type="submission" date="2024-07" db="EMBL/GenBank/DDBJ databases">
        <title>Complete genome sequence of Verrucomicrobiaceae bacterium NT6N.</title>
        <authorList>
            <person name="Huang C."/>
            <person name="Takami H."/>
            <person name="Hamasaki K."/>
        </authorList>
    </citation>
    <scope>NUCLEOTIDE SEQUENCE</scope>
    <source>
        <strain evidence="10">NT6N</strain>
    </source>
</reference>
<dbReference type="Gene3D" id="2.60.40.1180">
    <property type="entry name" value="Golgi alpha-mannosidase II"/>
    <property type="match status" value="1"/>
</dbReference>
<dbReference type="SUPFAM" id="SSF81296">
    <property type="entry name" value="E set domains"/>
    <property type="match status" value="1"/>
</dbReference>
<dbReference type="Pfam" id="PF02922">
    <property type="entry name" value="CBM_48"/>
    <property type="match status" value="1"/>
</dbReference>
<dbReference type="GO" id="GO:0005737">
    <property type="term" value="C:cytoplasm"/>
    <property type="evidence" value="ECO:0007669"/>
    <property type="project" value="TreeGrafter"/>
</dbReference>
<evidence type="ECO:0000256" key="6">
    <source>
        <dbReference type="ARBA" id="ARBA00022679"/>
    </source>
</evidence>
<dbReference type="Gene3D" id="3.20.20.80">
    <property type="entry name" value="Glycosidases"/>
    <property type="match status" value="1"/>
</dbReference>
<dbReference type="InterPro" id="IPR006047">
    <property type="entry name" value="GH13_cat_dom"/>
</dbReference>
<keyword evidence="6" id="KW-0808">Transferase</keyword>
<dbReference type="InterPro" id="IPR004193">
    <property type="entry name" value="Glyco_hydro_13_N"/>
</dbReference>
<organism evidence="10">
    <name type="scientific">Oceaniferula spumae</name>
    <dbReference type="NCBI Taxonomy" id="2979115"/>
    <lineage>
        <taxon>Bacteria</taxon>
        <taxon>Pseudomonadati</taxon>
        <taxon>Verrucomicrobiota</taxon>
        <taxon>Verrucomicrobiia</taxon>
        <taxon>Verrucomicrobiales</taxon>
        <taxon>Verrucomicrobiaceae</taxon>
        <taxon>Oceaniferula</taxon>
    </lineage>
</organism>
<dbReference type="InterPro" id="IPR037439">
    <property type="entry name" value="Branching_enzy"/>
</dbReference>
<dbReference type="GO" id="GO:0004553">
    <property type="term" value="F:hydrolase activity, hydrolyzing O-glycosyl compounds"/>
    <property type="evidence" value="ECO:0007669"/>
    <property type="project" value="InterPro"/>
</dbReference>
<comment type="similarity">
    <text evidence="3">Belongs to the glycosyl hydrolase 13 family. GlgB subfamily.</text>
</comment>
<dbReference type="Gene3D" id="2.60.40.10">
    <property type="entry name" value="Immunoglobulins"/>
    <property type="match status" value="1"/>
</dbReference>
<keyword evidence="7" id="KW-0119">Carbohydrate metabolism</keyword>
<evidence type="ECO:0000256" key="2">
    <source>
        <dbReference type="ARBA" id="ARBA00002953"/>
    </source>
</evidence>
<dbReference type="SUPFAM" id="SSF51011">
    <property type="entry name" value="Glycosyl hydrolase domain"/>
    <property type="match status" value="1"/>
</dbReference>
<dbReference type="PANTHER" id="PTHR43651:SF3">
    <property type="entry name" value="1,4-ALPHA-GLUCAN-BRANCHING ENZYME"/>
    <property type="match status" value="1"/>
</dbReference>
<dbReference type="SUPFAM" id="SSF51445">
    <property type="entry name" value="(Trans)glycosidases"/>
    <property type="match status" value="1"/>
</dbReference>
<evidence type="ECO:0000256" key="7">
    <source>
        <dbReference type="ARBA" id="ARBA00023277"/>
    </source>
</evidence>
<evidence type="ECO:0000256" key="5">
    <source>
        <dbReference type="ARBA" id="ARBA00022676"/>
    </source>
</evidence>
<evidence type="ECO:0000256" key="4">
    <source>
        <dbReference type="ARBA" id="ARBA00012541"/>
    </source>
</evidence>
<feature type="active site" description="Proton donor" evidence="8">
    <location>
        <position position="384"/>
    </location>
</feature>
<dbReference type="InterPro" id="IPR017853">
    <property type="entry name" value="GH"/>
</dbReference>
<dbReference type="InterPro" id="IPR013783">
    <property type="entry name" value="Ig-like_fold"/>
</dbReference>
<evidence type="ECO:0000313" key="10">
    <source>
        <dbReference type="EMBL" id="BDS05095.1"/>
    </source>
</evidence>
<protein>
    <recommendedName>
        <fullName evidence="4">1,4-alpha-glucan branching enzyme</fullName>
        <ecNumber evidence="4">2.4.1.18</ecNumber>
    </recommendedName>
</protein>
<dbReference type="InterPro" id="IPR006048">
    <property type="entry name" value="A-amylase/branching_C"/>
</dbReference>
<dbReference type="GO" id="GO:0003844">
    <property type="term" value="F:1,4-alpha-glucan branching enzyme activity"/>
    <property type="evidence" value="ECO:0007669"/>
    <property type="project" value="UniProtKB-EC"/>
</dbReference>
<name>A0AAT9FGJ3_9BACT</name>
<dbReference type="FunFam" id="3.20.20.80:FF:000001">
    <property type="entry name" value="1,4-alpha-glucan branching enzyme"/>
    <property type="match status" value="1"/>
</dbReference>
<gene>
    <name evidence="10" type="ORF">NT6N_01350</name>
</gene>
<dbReference type="GO" id="GO:0043169">
    <property type="term" value="F:cation binding"/>
    <property type="evidence" value="ECO:0007669"/>
    <property type="project" value="InterPro"/>
</dbReference>
<dbReference type="Pfam" id="PF00128">
    <property type="entry name" value="Alpha-amylase"/>
    <property type="match status" value="1"/>
</dbReference>
<keyword evidence="5" id="KW-0328">Glycosyltransferase</keyword>
<dbReference type="AlphaFoldDB" id="A0AAT9FGJ3"/>
<dbReference type="KEGG" id="osu:NT6N_01350"/>
<evidence type="ECO:0000256" key="1">
    <source>
        <dbReference type="ARBA" id="ARBA00000826"/>
    </source>
</evidence>
<dbReference type="CDD" id="cd02854">
    <property type="entry name" value="E_set_GBE_euk_N"/>
    <property type="match status" value="1"/>
</dbReference>
<evidence type="ECO:0000256" key="3">
    <source>
        <dbReference type="ARBA" id="ARBA00009000"/>
    </source>
</evidence>
<dbReference type="EMBL" id="AP026866">
    <property type="protein sequence ID" value="BDS05095.1"/>
    <property type="molecule type" value="Genomic_DNA"/>
</dbReference>
<dbReference type="GO" id="GO:0005978">
    <property type="term" value="P:glycogen biosynthetic process"/>
    <property type="evidence" value="ECO:0007669"/>
    <property type="project" value="InterPro"/>
</dbReference>
<dbReference type="Pfam" id="PF02806">
    <property type="entry name" value="Alpha-amylase_C"/>
    <property type="match status" value="1"/>
</dbReference>
<accession>A0AAT9FGJ3</accession>
<feature type="active site" description="Nucleophile" evidence="8">
    <location>
        <position position="331"/>
    </location>
</feature>
<feature type="domain" description="Glycosyl hydrolase family 13 catalytic" evidence="9">
    <location>
        <begin position="188"/>
        <end position="562"/>
    </location>
</feature>
<proteinExistence type="inferred from homology"/>
<comment type="function">
    <text evidence="2">Catalyzes the formation of the alpha-1,6-glucosidic linkages in glycogen by scission of a 1,4-alpha-linked oligosaccharide from growing alpha-1,4-glucan chains and the subsequent attachment of the oligosaccharide to the alpha-1,6 position.</text>
</comment>
<evidence type="ECO:0000259" key="9">
    <source>
        <dbReference type="SMART" id="SM00642"/>
    </source>
</evidence>
<evidence type="ECO:0000256" key="8">
    <source>
        <dbReference type="PIRSR" id="PIRSR000463-1"/>
    </source>
</evidence>
<dbReference type="EC" id="2.4.1.18" evidence="4"/>